<dbReference type="Pfam" id="PF11958">
    <property type="entry name" value="DUF3472"/>
    <property type="match status" value="1"/>
</dbReference>
<dbReference type="AlphaFoldDB" id="A0AA89BY05"/>
<comment type="caution">
    <text evidence="1">The sequence shown here is derived from an EMBL/GenBank/DDBJ whole genome shotgun (WGS) entry which is preliminary data.</text>
</comment>
<accession>A0AA89BY05</accession>
<dbReference type="InterPro" id="IPR021862">
    <property type="entry name" value="DUF3472"/>
</dbReference>
<reference evidence="1" key="1">
    <citation type="submission" date="2019-08" db="EMBL/GenBank/DDBJ databases">
        <title>The improved chromosome-level genome for the pearl oyster Pinctada fucata martensii using PacBio sequencing and Hi-C.</title>
        <authorList>
            <person name="Zheng Z."/>
        </authorList>
    </citation>
    <scope>NUCLEOTIDE SEQUENCE</scope>
    <source>
        <strain evidence="1">ZZ-2019</strain>
        <tissue evidence="1">Adductor muscle</tissue>
    </source>
</reference>
<gene>
    <name evidence="1" type="ORF">FSP39_004429</name>
</gene>
<name>A0AA89BY05_PINIB</name>
<evidence type="ECO:0000313" key="2">
    <source>
        <dbReference type="Proteomes" id="UP001186944"/>
    </source>
</evidence>
<evidence type="ECO:0008006" key="3">
    <source>
        <dbReference type="Google" id="ProtNLM"/>
    </source>
</evidence>
<dbReference type="EMBL" id="VSWD01000008">
    <property type="protein sequence ID" value="KAK3094649.1"/>
    <property type="molecule type" value="Genomic_DNA"/>
</dbReference>
<proteinExistence type="predicted"/>
<protein>
    <recommendedName>
        <fullName evidence="3">DUF5077 domain-containing protein</fullName>
    </recommendedName>
</protein>
<evidence type="ECO:0000313" key="1">
    <source>
        <dbReference type="EMBL" id="KAK3094649.1"/>
    </source>
</evidence>
<organism evidence="1 2">
    <name type="scientific">Pinctada imbricata</name>
    <name type="common">Atlantic pearl-oyster</name>
    <name type="synonym">Pinctada martensii</name>
    <dbReference type="NCBI Taxonomy" id="66713"/>
    <lineage>
        <taxon>Eukaryota</taxon>
        <taxon>Metazoa</taxon>
        <taxon>Spiralia</taxon>
        <taxon>Lophotrochozoa</taxon>
        <taxon>Mollusca</taxon>
        <taxon>Bivalvia</taxon>
        <taxon>Autobranchia</taxon>
        <taxon>Pteriomorphia</taxon>
        <taxon>Pterioida</taxon>
        <taxon>Pterioidea</taxon>
        <taxon>Pteriidae</taxon>
        <taxon>Pinctada</taxon>
    </lineage>
</organism>
<dbReference type="Proteomes" id="UP001186944">
    <property type="component" value="Unassembled WGS sequence"/>
</dbReference>
<keyword evidence="2" id="KW-1185">Reference proteome</keyword>
<sequence>MDAGQTGMAIAQFESLAQDCCSEESHPRCARAVHLRYQLPQDTVTVYNQVTVLDSCRGSYFCVIGFYRGYCGIQELRNGQKRVIFSVWDVEENCSEENQVQVLYHGDGVQVSRFGGEGTGAKTMFPFDWCIGEPVKFKLTAAVDDDKKRSSFSCYVFMEEKMEWFHIATMKTLTNGCLIRGVYSFVEDFFRNRKSYHDKRRAHFGTCFAEHSNGETVVYNKARFTASNSEAININGCCCDGQFLLETGADIQNTGAKLKDFITLESVKNE</sequence>